<sequence length="268" mass="28164">MQTISLLRQSEDELSQLAEKAKLARRLIIDMAASPVGCHIGGSLSVIDLLIGAYAVYGSDPDSVIVLSKGHAAAALYAALYVNGILADNPADSYGQEGSLFTGHPNHKLPGIPFATGSLGHGIPYAAGWALAQKLKGSPGIGLAISGDGELQEGLCWETAQIAQAQSLANFIYIVDCNGGQNDGYIADISPIRNLRQRFEAFGFLVREIDGHSLEEIVGAVVPDPEKPVAVLAATVKGKGVAAIEGKAEAHYAKIPQKLAERWKAGLR</sequence>
<evidence type="ECO:0000259" key="4">
    <source>
        <dbReference type="Pfam" id="PF00456"/>
    </source>
</evidence>
<evidence type="ECO:0000313" key="5">
    <source>
        <dbReference type="EMBL" id="MBD3922262.1"/>
    </source>
</evidence>
<evidence type="ECO:0000256" key="2">
    <source>
        <dbReference type="ARBA" id="ARBA00007131"/>
    </source>
</evidence>
<keyword evidence="6" id="KW-1185">Reference proteome</keyword>
<gene>
    <name evidence="5" type="ORF">H8B09_26135</name>
</gene>
<dbReference type="SUPFAM" id="SSF52518">
    <property type="entry name" value="Thiamin diphosphate-binding fold (THDP-binding)"/>
    <property type="match status" value="1"/>
</dbReference>
<dbReference type="Gene3D" id="3.40.50.970">
    <property type="match status" value="1"/>
</dbReference>
<dbReference type="InterPro" id="IPR005474">
    <property type="entry name" value="Transketolase_N"/>
</dbReference>
<proteinExistence type="inferred from homology"/>
<name>A0ABR8N271_9BACL</name>
<comment type="similarity">
    <text evidence="2">Belongs to the transketolase family.</text>
</comment>
<evidence type="ECO:0000256" key="1">
    <source>
        <dbReference type="ARBA" id="ARBA00001964"/>
    </source>
</evidence>
<feature type="domain" description="Transketolase N-terminal" evidence="4">
    <location>
        <begin position="65"/>
        <end position="255"/>
    </location>
</feature>
<keyword evidence="3" id="KW-0786">Thiamine pyrophosphate</keyword>
<comment type="caution">
    <text evidence="5">The sequence shown here is derived from an EMBL/GenBank/DDBJ whole genome shotgun (WGS) entry which is preliminary data.</text>
</comment>
<organism evidence="5 6">
    <name type="scientific">Paenibacillus terricola</name>
    <dbReference type="NCBI Taxonomy" id="2763503"/>
    <lineage>
        <taxon>Bacteria</taxon>
        <taxon>Bacillati</taxon>
        <taxon>Bacillota</taxon>
        <taxon>Bacilli</taxon>
        <taxon>Bacillales</taxon>
        <taxon>Paenibacillaceae</taxon>
        <taxon>Paenibacillus</taxon>
    </lineage>
</organism>
<dbReference type="InterPro" id="IPR029061">
    <property type="entry name" value="THDP-binding"/>
</dbReference>
<dbReference type="PANTHER" id="PTHR47514">
    <property type="entry name" value="TRANSKETOLASE N-TERMINAL SECTION-RELATED"/>
    <property type="match status" value="1"/>
</dbReference>
<dbReference type="EMBL" id="JACXZA010000008">
    <property type="protein sequence ID" value="MBD3922262.1"/>
    <property type="molecule type" value="Genomic_DNA"/>
</dbReference>
<dbReference type="Pfam" id="PF00456">
    <property type="entry name" value="Transketolase_N"/>
    <property type="match status" value="1"/>
</dbReference>
<evidence type="ECO:0000313" key="6">
    <source>
        <dbReference type="Proteomes" id="UP000609346"/>
    </source>
</evidence>
<dbReference type="RefSeq" id="WP_191206562.1">
    <property type="nucleotide sequence ID" value="NZ_JACXZA010000008.1"/>
</dbReference>
<protein>
    <submittedName>
        <fullName evidence="5">Transketolase</fullName>
    </submittedName>
</protein>
<accession>A0ABR8N271</accession>
<evidence type="ECO:0000256" key="3">
    <source>
        <dbReference type="ARBA" id="ARBA00023052"/>
    </source>
</evidence>
<reference evidence="5 6" key="1">
    <citation type="submission" date="2020-09" db="EMBL/GenBank/DDBJ databases">
        <title>Paenibacillus sp. strain PR3 16S rRNA gene Genome sequencing and assembly.</title>
        <authorList>
            <person name="Kim J."/>
        </authorList>
    </citation>
    <scope>NUCLEOTIDE SEQUENCE [LARGE SCALE GENOMIC DNA]</scope>
    <source>
        <strain evidence="5 6">PR3</strain>
    </source>
</reference>
<comment type="cofactor">
    <cofactor evidence="1">
        <name>thiamine diphosphate</name>
        <dbReference type="ChEBI" id="CHEBI:58937"/>
    </cofactor>
</comment>
<dbReference type="PANTHER" id="PTHR47514:SF1">
    <property type="entry name" value="TRANSKETOLASE N-TERMINAL SECTION-RELATED"/>
    <property type="match status" value="1"/>
</dbReference>
<dbReference type="Proteomes" id="UP000609346">
    <property type="component" value="Unassembled WGS sequence"/>
</dbReference>